<dbReference type="Proteomes" id="UP000059680">
    <property type="component" value="Chromosome 11"/>
</dbReference>
<reference evidence="1 2" key="2">
    <citation type="journal article" date="2013" name="Plant Cell Physiol.">
        <title>Rice Annotation Project Database (RAP-DB): an integrative and interactive database for rice genomics.</title>
        <authorList>
            <person name="Sakai H."/>
            <person name="Lee S.S."/>
            <person name="Tanaka T."/>
            <person name="Numa H."/>
            <person name="Kim J."/>
            <person name="Kawahara Y."/>
            <person name="Wakimoto H."/>
            <person name="Yang C.C."/>
            <person name="Iwamoto M."/>
            <person name="Abe T."/>
            <person name="Yamada Y."/>
            <person name="Muto A."/>
            <person name="Inokuchi H."/>
            <person name="Ikemura T."/>
            <person name="Matsumoto T."/>
            <person name="Sasaki T."/>
            <person name="Itoh T."/>
        </authorList>
    </citation>
    <scope>NUCLEOTIDE SEQUENCE [LARGE SCALE GENOMIC DNA]</scope>
    <source>
        <strain evidence="2">cv. Nipponbare</strain>
    </source>
</reference>
<reference evidence="1 2" key="3">
    <citation type="journal article" date="2013" name="Rice">
        <title>Improvement of the Oryza sativa Nipponbare reference genome using next generation sequence and optical map data.</title>
        <authorList>
            <person name="Kawahara Y."/>
            <person name="de la Bastide M."/>
            <person name="Hamilton J.P."/>
            <person name="Kanamori H."/>
            <person name="McCombie W.R."/>
            <person name="Ouyang S."/>
            <person name="Schwartz D.C."/>
            <person name="Tanaka T."/>
            <person name="Wu J."/>
            <person name="Zhou S."/>
            <person name="Childs K.L."/>
            <person name="Davidson R.M."/>
            <person name="Lin H."/>
            <person name="Quesada-Ocampo L."/>
            <person name="Vaillancourt B."/>
            <person name="Sakai H."/>
            <person name="Lee S.S."/>
            <person name="Kim J."/>
            <person name="Numa H."/>
            <person name="Itoh T."/>
            <person name="Buell C.R."/>
            <person name="Matsumoto T."/>
        </authorList>
    </citation>
    <scope>NUCLEOTIDE SEQUENCE [LARGE SCALE GENOMIC DNA]</scope>
    <source>
        <strain evidence="2">cv. Nipponbare</strain>
    </source>
</reference>
<name>A0A0P0XZT2_ORYSJ</name>
<keyword evidence="2" id="KW-1185">Reference proteome</keyword>
<protein>
    <submittedName>
        <fullName evidence="1">Os11g0186525 protein</fullName>
    </submittedName>
</protein>
<evidence type="ECO:0000313" key="2">
    <source>
        <dbReference type="Proteomes" id="UP000059680"/>
    </source>
</evidence>
<accession>A0A0P0XZT2</accession>
<dbReference type="InParanoid" id="A0A0P0XZT2"/>
<reference evidence="2" key="1">
    <citation type="journal article" date="2005" name="Nature">
        <title>The map-based sequence of the rice genome.</title>
        <authorList>
            <consortium name="International rice genome sequencing project (IRGSP)"/>
            <person name="Matsumoto T."/>
            <person name="Wu J."/>
            <person name="Kanamori H."/>
            <person name="Katayose Y."/>
            <person name="Fujisawa M."/>
            <person name="Namiki N."/>
            <person name="Mizuno H."/>
            <person name="Yamamoto K."/>
            <person name="Antonio B.A."/>
            <person name="Baba T."/>
            <person name="Sakata K."/>
            <person name="Nagamura Y."/>
            <person name="Aoki H."/>
            <person name="Arikawa K."/>
            <person name="Arita K."/>
            <person name="Bito T."/>
            <person name="Chiden Y."/>
            <person name="Fujitsuka N."/>
            <person name="Fukunaka R."/>
            <person name="Hamada M."/>
            <person name="Harada C."/>
            <person name="Hayashi A."/>
            <person name="Hijishita S."/>
            <person name="Honda M."/>
            <person name="Hosokawa S."/>
            <person name="Ichikawa Y."/>
            <person name="Idonuma A."/>
            <person name="Iijima M."/>
            <person name="Ikeda M."/>
            <person name="Ikeno M."/>
            <person name="Ito K."/>
            <person name="Ito S."/>
            <person name="Ito T."/>
            <person name="Ito Y."/>
            <person name="Ito Y."/>
            <person name="Iwabuchi A."/>
            <person name="Kamiya K."/>
            <person name="Karasawa W."/>
            <person name="Kurita K."/>
            <person name="Katagiri S."/>
            <person name="Kikuta A."/>
            <person name="Kobayashi H."/>
            <person name="Kobayashi N."/>
            <person name="Machita K."/>
            <person name="Maehara T."/>
            <person name="Masukawa M."/>
            <person name="Mizubayashi T."/>
            <person name="Mukai Y."/>
            <person name="Nagasaki H."/>
            <person name="Nagata Y."/>
            <person name="Naito S."/>
            <person name="Nakashima M."/>
            <person name="Nakama Y."/>
            <person name="Nakamichi Y."/>
            <person name="Nakamura M."/>
            <person name="Meguro A."/>
            <person name="Negishi M."/>
            <person name="Ohta I."/>
            <person name="Ohta T."/>
            <person name="Okamoto M."/>
            <person name="Ono N."/>
            <person name="Saji S."/>
            <person name="Sakaguchi M."/>
            <person name="Sakai K."/>
            <person name="Shibata M."/>
            <person name="Shimokawa T."/>
            <person name="Song J."/>
            <person name="Takazaki Y."/>
            <person name="Terasawa K."/>
            <person name="Tsugane M."/>
            <person name="Tsuji K."/>
            <person name="Ueda S."/>
            <person name="Waki K."/>
            <person name="Yamagata H."/>
            <person name="Yamamoto M."/>
            <person name="Yamamoto S."/>
            <person name="Yamane H."/>
            <person name="Yoshiki S."/>
            <person name="Yoshihara R."/>
            <person name="Yukawa K."/>
            <person name="Zhong H."/>
            <person name="Yano M."/>
            <person name="Yuan Q."/>
            <person name="Ouyang S."/>
            <person name="Liu J."/>
            <person name="Jones K.M."/>
            <person name="Gansberger K."/>
            <person name="Moffat K."/>
            <person name="Hill J."/>
            <person name="Bera J."/>
            <person name="Fadrosh D."/>
            <person name="Jin S."/>
            <person name="Johri S."/>
            <person name="Kim M."/>
            <person name="Overton L."/>
            <person name="Reardon M."/>
            <person name="Tsitrin T."/>
            <person name="Vuong H."/>
            <person name="Weaver B."/>
            <person name="Ciecko A."/>
            <person name="Tallon L."/>
            <person name="Jackson J."/>
            <person name="Pai G."/>
            <person name="Aken S.V."/>
            <person name="Utterback T."/>
            <person name="Reidmuller S."/>
            <person name="Feldblyum T."/>
            <person name="Hsiao J."/>
            <person name="Zismann V."/>
            <person name="Iobst S."/>
            <person name="de Vazeille A.R."/>
            <person name="Buell C.R."/>
            <person name="Ying K."/>
            <person name="Li Y."/>
            <person name="Lu T."/>
            <person name="Huang Y."/>
            <person name="Zhao Q."/>
            <person name="Feng Q."/>
            <person name="Zhang L."/>
            <person name="Zhu J."/>
            <person name="Weng Q."/>
            <person name="Mu J."/>
            <person name="Lu Y."/>
            <person name="Fan D."/>
            <person name="Liu Y."/>
            <person name="Guan J."/>
            <person name="Zhang Y."/>
            <person name="Yu S."/>
            <person name="Liu X."/>
            <person name="Zhang Y."/>
            <person name="Hong G."/>
            <person name="Han B."/>
            <person name="Choisne N."/>
            <person name="Demange N."/>
            <person name="Orjeda G."/>
            <person name="Samain S."/>
            <person name="Cattolico L."/>
            <person name="Pelletier E."/>
            <person name="Couloux A."/>
            <person name="Segurens B."/>
            <person name="Wincker P."/>
            <person name="D'Hont A."/>
            <person name="Scarpelli C."/>
            <person name="Weissenbach J."/>
            <person name="Salanoubat M."/>
            <person name="Quetier F."/>
            <person name="Yu Y."/>
            <person name="Kim H.R."/>
            <person name="Rambo T."/>
            <person name="Currie J."/>
            <person name="Collura K."/>
            <person name="Luo M."/>
            <person name="Yang T."/>
            <person name="Ammiraju J.S.S."/>
            <person name="Engler F."/>
            <person name="Soderlund C."/>
            <person name="Wing R.A."/>
            <person name="Palmer L.E."/>
            <person name="de la Bastide M."/>
            <person name="Spiegel L."/>
            <person name="Nascimento L."/>
            <person name="Zutavern T."/>
            <person name="O'Shaughnessy A."/>
            <person name="Dike S."/>
            <person name="Dedhia N."/>
            <person name="Preston R."/>
            <person name="Balija V."/>
            <person name="McCombie W.R."/>
            <person name="Chow T."/>
            <person name="Chen H."/>
            <person name="Chung M."/>
            <person name="Chen C."/>
            <person name="Shaw J."/>
            <person name="Wu H."/>
            <person name="Hsiao K."/>
            <person name="Chao Y."/>
            <person name="Chu M."/>
            <person name="Cheng C."/>
            <person name="Hour A."/>
            <person name="Lee P."/>
            <person name="Lin S."/>
            <person name="Lin Y."/>
            <person name="Liou J."/>
            <person name="Liu S."/>
            <person name="Hsing Y."/>
            <person name="Raghuvanshi S."/>
            <person name="Mohanty A."/>
            <person name="Bharti A.K."/>
            <person name="Gaur A."/>
            <person name="Gupta V."/>
            <person name="Kumar D."/>
            <person name="Ravi V."/>
            <person name="Vij S."/>
            <person name="Kapur A."/>
            <person name="Khurana P."/>
            <person name="Khurana P."/>
            <person name="Khurana J.P."/>
            <person name="Tyagi A.K."/>
            <person name="Gaikwad K."/>
            <person name="Singh A."/>
            <person name="Dalal V."/>
            <person name="Srivastava S."/>
            <person name="Dixit A."/>
            <person name="Pal A.K."/>
            <person name="Ghazi I.A."/>
            <person name="Yadav M."/>
            <person name="Pandit A."/>
            <person name="Bhargava A."/>
            <person name="Sureshbabu K."/>
            <person name="Batra K."/>
            <person name="Sharma T.R."/>
            <person name="Mohapatra T."/>
            <person name="Singh N.K."/>
            <person name="Messing J."/>
            <person name="Nelson A.B."/>
            <person name="Fuks G."/>
            <person name="Kavchok S."/>
            <person name="Keizer G."/>
            <person name="Linton E."/>
            <person name="Llaca V."/>
            <person name="Song R."/>
            <person name="Tanyolac B."/>
            <person name="Young S."/>
            <person name="Ho-Il K."/>
            <person name="Hahn J.H."/>
            <person name="Sangsakoo G."/>
            <person name="Vanavichit A."/>
            <person name="de Mattos Luiz.A.T."/>
            <person name="Zimmer P.D."/>
            <person name="Malone G."/>
            <person name="Dellagostin O."/>
            <person name="de Oliveira A.C."/>
            <person name="Bevan M."/>
            <person name="Bancroft I."/>
            <person name="Minx P."/>
            <person name="Cordum H."/>
            <person name="Wilson R."/>
            <person name="Cheng Z."/>
            <person name="Jin W."/>
            <person name="Jiang J."/>
            <person name="Leong S.A."/>
            <person name="Iwama H."/>
            <person name="Gojobori T."/>
            <person name="Itoh T."/>
            <person name="Niimura Y."/>
            <person name="Fujii Y."/>
            <person name="Habara T."/>
            <person name="Sakai H."/>
            <person name="Sato Y."/>
            <person name="Wilson G."/>
            <person name="Kumar K."/>
            <person name="McCouch S."/>
            <person name="Juretic N."/>
            <person name="Hoen D."/>
            <person name="Wright S."/>
            <person name="Bruskiewich R."/>
            <person name="Bureau T."/>
            <person name="Miyao A."/>
            <person name="Hirochika H."/>
            <person name="Nishikawa T."/>
            <person name="Kadowaki K."/>
            <person name="Sugiura M."/>
            <person name="Burr B."/>
            <person name="Sasaki T."/>
        </authorList>
    </citation>
    <scope>NUCLEOTIDE SEQUENCE [LARGE SCALE GENOMIC DNA]</scope>
    <source>
        <strain evidence="2">cv. Nipponbare</strain>
    </source>
</reference>
<organism evidence="1 2">
    <name type="scientific">Oryza sativa subsp. japonica</name>
    <name type="common">Rice</name>
    <dbReference type="NCBI Taxonomy" id="39947"/>
    <lineage>
        <taxon>Eukaryota</taxon>
        <taxon>Viridiplantae</taxon>
        <taxon>Streptophyta</taxon>
        <taxon>Embryophyta</taxon>
        <taxon>Tracheophyta</taxon>
        <taxon>Spermatophyta</taxon>
        <taxon>Magnoliopsida</taxon>
        <taxon>Liliopsida</taxon>
        <taxon>Poales</taxon>
        <taxon>Poaceae</taxon>
        <taxon>BOP clade</taxon>
        <taxon>Oryzoideae</taxon>
        <taxon>Oryzeae</taxon>
        <taxon>Oryzinae</taxon>
        <taxon>Oryza</taxon>
        <taxon>Oryza sativa</taxon>
    </lineage>
</organism>
<feature type="non-terminal residue" evidence="1">
    <location>
        <position position="1"/>
    </location>
</feature>
<dbReference type="EMBL" id="AP014967">
    <property type="protein sequence ID" value="BAT12988.1"/>
    <property type="molecule type" value="Genomic_DNA"/>
</dbReference>
<gene>
    <name evidence="1" type="ordered locus">Os11g0186525</name>
    <name evidence="1" type="ORF">OSNPB_110186525</name>
</gene>
<dbReference type="Gramene" id="Os11t0186525-00">
    <property type="protein sequence ID" value="Os11t0186525-00"/>
    <property type="gene ID" value="Os11g0186525"/>
</dbReference>
<evidence type="ECO:0000313" key="1">
    <source>
        <dbReference type="EMBL" id="BAT12988.1"/>
    </source>
</evidence>
<sequence length="247" mass="25498">DAPGHLELPRRAAAGDVVAEHLLERPAPQHPQLERPDGARLPRLGVPRVGAERPVHLVAAPLQHAAAVLLTATVQLPEDDVVARVRRRVGVAGVVGDLELLVVLAVAGEDLGGAVDGELEVVLAVLVDVDGQDEASPAHEPELGRRVVESGHLHHVAQPVAVQAGERGHDDLVVLADDDVRQADGVGVVGVDVARRAGGGRVVVVGGGVGAGRLEGDELEVGGVGQHGEHDGLGRRVLLRVDADDPL</sequence>
<proteinExistence type="predicted"/>
<dbReference type="AlphaFoldDB" id="A0A0P0XZT2"/>
<dbReference type="PaxDb" id="39947-A0A0P0XZT2"/>